<accession>A0ABT8L7G9</accession>
<evidence type="ECO:0000313" key="2">
    <source>
        <dbReference type="EMBL" id="MDN5213703.1"/>
    </source>
</evidence>
<proteinExistence type="predicted"/>
<dbReference type="Proteomes" id="UP001172083">
    <property type="component" value="Unassembled WGS sequence"/>
</dbReference>
<dbReference type="PROSITE" id="PS50853">
    <property type="entry name" value="FN3"/>
    <property type="match status" value="3"/>
</dbReference>
<dbReference type="CDD" id="cd00063">
    <property type="entry name" value="FN3"/>
    <property type="match status" value="1"/>
</dbReference>
<reference evidence="2" key="1">
    <citation type="submission" date="2023-06" db="EMBL/GenBank/DDBJ databases">
        <title>Genomic of Agaribacillus aureum.</title>
        <authorList>
            <person name="Wang G."/>
        </authorList>
    </citation>
    <scope>NUCLEOTIDE SEQUENCE</scope>
    <source>
        <strain evidence="2">BMA12</strain>
    </source>
</reference>
<dbReference type="RefSeq" id="WP_346759040.1">
    <property type="nucleotide sequence ID" value="NZ_JAUJEB010000003.1"/>
</dbReference>
<protein>
    <submittedName>
        <fullName evidence="2">FISUMP domain-containing protein</fullName>
    </submittedName>
</protein>
<name>A0ABT8L7G9_9BACT</name>
<dbReference type="Pfam" id="PF09603">
    <property type="entry name" value="Fib_succ_major"/>
    <property type="match status" value="1"/>
</dbReference>
<feature type="domain" description="Fibronectin type-III" evidence="1">
    <location>
        <begin position="229"/>
        <end position="330"/>
    </location>
</feature>
<feature type="domain" description="Fibronectin type-III" evidence="1">
    <location>
        <begin position="132"/>
        <end position="228"/>
    </location>
</feature>
<gene>
    <name evidence="2" type="ORF">QQ020_16645</name>
</gene>
<dbReference type="InterPro" id="IPR036116">
    <property type="entry name" value="FN3_sf"/>
</dbReference>
<dbReference type="SUPFAM" id="SSF49265">
    <property type="entry name" value="Fibronectin type III"/>
    <property type="match status" value="2"/>
</dbReference>
<sequence length="624" mass="69683">MKKKVKIFLLICITLFIYLPSCKDDDEAVIPVVPKLSLTKPENNSADIDFAPTFEWKALEMEGETVTYDFLLGMDSLRLFAQQEGLTSPSYTLEGFQFNKGKTYYWQTVARYGGTSAVSDVWKFTTIPPGIPPAPTLVAPATQIFLREEVKLSWDPVEDPDGDLVHYVVYLGEAENSLIKIDTVTEASYEVDVATLVNEQRYFWKILATDLQNGTESDVRSFKKLAIGAPDEPFLLSPSNKTGSYDDAVKLTWEEAEDPEGDAVVYDVYAGENDPPVTLVSADQSATSFELPPPLTGGTTYYWKVVAKDGSGNITNSAINSFVKVSSGAPDAPVPTSPQSGVELGLDVLLEWEASTDPGGLSVTYDVYIGEANPPVTKVASDLTDLSYLPTGADVACDITNVKTFYWRVVAKNTEGKETPSIPSSFTPQMTGTLTDVRGDETEEYSWVRLGTQIWLTQGLRARKYTDGTDITHIGGVKLQKDKYDEYYWDEYKHGDVYSGDWIKERGRVYSYGIVGHNKMAPDGWHVASVNDVATLRNYTNQDWKGCASEFHGGTDIYGLNYSSSGWRYPTNWRTDQVFIDRPFIWINSFQNGAAFLELRLDLEEWREANYHSEMMFGIRLVKD</sequence>
<feature type="domain" description="Fibronectin type-III" evidence="1">
    <location>
        <begin position="334"/>
        <end position="431"/>
    </location>
</feature>
<dbReference type="Gene3D" id="2.60.40.10">
    <property type="entry name" value="Immunoglobulins"/>
    <property type="match status" value="4"/>
</dbReference>
<evidence type="ECO:0000313" key="3">
    <source>
        <dbReference type="Proteomes" id="UP001172083"/>
    </source>
</evidence>
<organism evidence="2 3">
    <name type="scientific">Agaribacillus aureus</name>
    <dbReference type="NCBI Taxonomy" id="3051825"/>
    <lineage>
        <taxon>Bacteria</taxon>
        <taxon>Pseudomonadati</taxon>
        <taxon>Bacteroidota</taxon>
        <taxon>Cytophagia</taxon>
        <taxon>Cytophagales</taxon>
        <taxon>Splendidivirgaceae</taxon>
        <taxon>Agaribacillus</taxon>
    </lineage>
</organism>
<dbReference type="InterPro" id="IPR003961">
    <property type="entry name" value="FN3_dom"/>
</dbReference>
<evidence type="ECO:0000259" key="1">
    <source>
        <dbReference type="PROSITE" id="PS50853"/>
    </source>
</evidence>
<dbReference type="InterPro" id="IPR013783">
    <property type="entry name" value="Ig-like_fold"/>
</dbReference>
<comment type="caution">
    <text evidence="2">The sequence shown here is derived from an EMBL/GenBank/DDBJ whole genome shotgun (WGS) entry which is preliminary data.</text>
</comment>
<keyword evidence="3" id="KW-1185">Reference proteome</keyword>
<dbReference type="EMBL" id="JAUJEB010000003">
    <property type="protein sequence ID" value="MDN5213703.1"/>
    <property type="molecule type" value="Genomic_DNA"/>
</dbReference>
<dbReference type="InterPro" id="IPR011871">
    <property type="entry name" value="Fib_succ_major"/>
</dbReference>